<dbReference type="OrthoDB" id="1724197at2759"/>
<comment type="subcellular location">
    <subcellularLocation>
        <location evidence="1">Mitochondrion outer membrane</location>
        <topology evidence="1">Multi-pass membrane protein</topology>
    </subcellularLocation>
</comment>
<dbReference type="RefSeq" id="XP_037144206.1">
    <property type="nucleotide sequence ID" value="XM_037288311.1"/>
</dbReference>
<dbReference type="GO" id="GO:0005741">
    <property type="term" value="C:mitochondrial outer membrane"/>
    <property type="evidence" value="ECO:0007669"/>
    <property type="project" value="UniProtKB-SubCell"/>
</dbReference>
<dbReference type="KEGG" id="zmk:HG535_0D01860"/>
<feature type="domain" description="Bacterial surface antigen (D15)" evidence="7">
    <location>
        <begin position="178"/>
        <end position="485"/>
    </location>
</feature>
<protein>
    <recommendedName>
        <fullName evidence="7">Bacterial surface antigen (D15) domain-containing protein</fullName>
    </recommendedName>
</protein>
<keyword evidence="3" id="KW-1134">Transmembrane beta strand</keyword>
<name>A0A7H9B1G1_ZYGMR</name>
<evidence type="ECO:0000313" key="8">
    <source>
        <dbReference type="EMBL" id="QLG72478.1"/>
    </source>
</evidence>
<sequence>MENFHESFIDGSPKPTSNETIGVAKPSETLANEQHKALTELFAKNANSPISVGAVVAENSQSIRAGTLQKYFDATILQAVNFHELCEQADILNQKLIQHGLVEQVSQSLDSRGIYSLPLANMQYPSMIYSGEAIPKDIPVIDIVSRLQLVPIKRFIAKTGTNIGNNEGDGYLEFQLRNMFGAGESLKLDFTKGTKTHSSYVLNYNQPVTAWWIWDSMLFKNNLTGLLINGFRTNLRSGFVGSSAFNHELSYATEWRKSKVASLNASDTLLFQAGDDLKCSLGHTVVLDKRDNPVSPSKGGFMKLYNELALGKFWKSQIELSQNISWLKNDFITVSCTTKAGYIKNLKPDTNSLKTYDKFQNGGANDIRSFTVKGLGPKDLFDSIGGDAFVAYGVSLFSRLPIKRWAHSNFRLHWFLNGGKLINHNNASLYTLINELSSQHSLSTGVGIVLRHPVARFELNFTLPLACHTGDAVRKGFQYGIGISFL</sequence>
<keyword evidence="4" id="KW-0812">Transmembrane</keyword>
<evidence type="ECO:0000256" key="4">
    <source>
        <dbReference type="ARBA" id="ARBA00022692"/>
    </source>
</evidence>
<proteinExistence type="inferred from homology"/>
<keyword evidence="9" id="KW-1185">Reference proteome</keyword>
<evidence type="ECO:0000256" key="3">
    <source>
        <dbReference type="ARBA" id="ARBA00022452"/>
    </source>
</evidence>
<dbReference type="PANTHER" id="PTHR12815">
    <property type="entry name" value="SORTING AND ASSEMBLY MACHINERY SAMM50 PROTEIN FAMILY MEMBER"/>
    <property type="match status" value="1"/>
</dbReference>
<evidence type="ECO:0000256" key="1">
    <source>
        <dbReference type="ARBA" id="ARBA00004374"/>
    </source>
</evidence>
<dbReference type="Proteomes" id="UP000509704">
    <property type="component" value="Chromosome 4"/>
</dbReference>
<dbReference type="AlphaFoldDB" id="A0A7H9B1G1"/>
<dbReference type="Pfam" id="PF01103">
    <property type="entry name" value="Omp85"/>
    <property type="match status" value="1"/>
</dbReference>
<dbReference type="PANTHER" id="PTHR12815:SF18">
    <property type="entry name" value="SORTING AND ASSEMBLY MACHINERY COMPONENT 50 HOMOLOG"/>
    <property type="match status" value="1"/>
</dbReference>
<reference evidence="8 9" key="1">
    <citation type="submission" date="2020-07" db="EMBL/GenBank/DDBJ databases">
        <title>The yeast mating-type switching endonuclease HO is a domesticated member of an unorthodox homing genetic element family.</title>
        <authorList>
            <person name="Coughlan A.Y."/>
            <person name="Lombardi L."/>
            <person name="Braun-Galleani S."/>
            <person name="Martos A.R."/>
            <person name="Galeote V."/>
            <person name="Bigey F."/>
            <person name="Dequin S."/>
            <person name="Byrne K.P."/>
            <person name="Wolfe K.H."/>
        </authorList>
    </citation>
    <scope>NUCLEOTIDE SEQUENCE [LARGE SCALE GENOMIC DNA]</scope>
    <source>
        <strain evidence="8 9">NRRL Y-6702</strain>
    </source>
</reference>
<dbReference type="InterPro" id="IPR000184">
    <property type="entry name" value="Bac_surfAg_D15"/>
</dbReference>
<dbReference type="Gene3D" id="2.40.160.50">
    <property type="entry name" value="membrane protein fhac: a member of the omp85/tpsb transporter family"/>
    <property type="match status" value="1"/>
</dbReference>
<evidence type="ECO:0000256" key="5">
    <source>
        <dbReference type="ARBA" id="ARBA00023136"/>
    </source>
</evidence>
<feature type="region of interest" description="Disordered" evidence="6">
    <location>
        <begin position="1"/>
        <end position="20"/>
    </location>
</feature>
<organism evidence="8 9">
    <name type="scientific">Zygotorulaspora mrakii</name>
    <name type="common">Zygosaccharomyces mrakii</name>
    <dbReference type="NCBI Taxonomy" id="42260"/>
    <lineage>
        <taxon>Eukaryota</taxon>
        <taxon>Fungi</taxon>
        <taxon>Dikarya</taxon>
        <taxon>Ascomycota</taxon>
        <taxon>Saccharomycotina</taxon>
        <taxon>Saccharomycetes</taxon>
        <taxon>Saccharomycetales</taxon>
        <taxon>Saccharomycetaceae</taxon>
        <taxon>Zygotorulaspora</taxon>
    </lineage>
</organism>
<dbReference type="GeneID" id="59236202"/>
<dbReference type="GO" id="GO:0045040">
    <property type="term" value="P:protein insertion into mitochondrial outer membrane"/>
    <property type="evidence" value="ECO:0007669"/>
    <property type="project" value="TreeGrafter"/>
</dbReference>
<keyword evidence="5" id="KW-0472">Membrane</keyword>
<accession>A0A7H9B1G1</accession>
<evidence type="ECO:0000259" key="7">
    <source>
        <dbReference type="Pfam" id="PF01103"/>
    </source>
</evidence>
<comment type="similarity">
    <text evidence="2">Belongs to the SAM50/omp85 family.</text>
</comment>
<evidence type="ECO:0000256" key="2">
    <source>
        <dbReference type="ARBA" id="ARBA00010913"/>
    </source>
</evidence>
<evidence type="ECO:0000256" key="6">
    <source>
        <dbReference type="SAM" id="MobiDB-lite"/>
    </source>
</evidence>
<evidence type="ECO:0000313" key="9">
    <source>
        <dbReference type="Proteomes" id="UP000509704"/>
    </source>
</evidence>
<gene>
    <name evidence="8" type="ORF">HG535_0D01860</name>
</gene>
<dbReference type="InterPro" id="IPR039910">
    <property type="entry name" value="D15-like"/>
</dbReference>
<dbReference type="EMBL" id="CP058607">
    <property type="protein sequence ID" value="QLG72478.1"/>
    <property type="molecule type" value="Genomic_DNA"/>
</dbReference>